<dbReference type="Proteomes" id="UP000886289">
    <property type="component" value="Unassembled WGS sequence"/>
</dbReference>
<dbReference type="GO" id="GO:0004477">
    <property type="term" value="F:methenyltetrahydrofolate cyclohydrolase activity"/>
    <property type="evidence" value="ECO:0007669"/>
    <property type="project" value="UniProtKB-UniRule"/>
</dbReference>
<evidence type="ECO:0000256" key="1">
    <source>
        <dbReference type="ARBA" id="ARBA00004777"/>
    </source>
</evidence>
<dbReference type="PROSITE" id="PS00767">
    <property type="entry name" value="THF_DHG_CYH_2"/>
    <property type="match status" value="1"/>
</dbReference>
<dbReference type="Pfam" id="PF00763">
    <property type="entry name" value="THF_DHG_CYH"/>
    <property type="match status" value="1"/>
</dbReference>
<feature type="binding site" evidence="12">
    <location>
        <begin position="165"/>
        <end position="167"/>
    </location>
    <ligand>
        <name>NADP(+)</name>
        <dbReference type="ChEBI" id="CHEBI:58349"/>
    </ligand>
</feature>
<keyword evidence="4 12" id="KW-0028">Amino-acid biosynthesis</keyword>
<evidence type="ECO:0000256" key="10">
    <source>
        <dbReference type="ARBA" id="ARBA00023167"/>
    </source>
</evidence>
<dbReference type="InterPro" id="IPR020867">
    <property type="entry name" value="THF_DH/CycHdrlase_CS"/>
</dbReference>
<protein>
    <recommendedName>
        <fullName evidence="12">Bifunctional protein FolD</fullName>
    </recommendedName>
    <domain>
        <recommendedName>
            <fullName evidence="12">Methylenetetrahydrofolate dehydrogenase</fullName>
            <ecNumber evidence="12">1.5.1.5</ecNumber>
        </recommendedName>
    </domain>
    <domain>
        <recommendedName>
            <fullName evidence="12">Methenyltetrahydrofolate cyclohydrolase</fullName>
            <ecNumber evidence="12">3.5.4.9</ecNumber>
        </recommendedName>
    </domain>
</protein>
<dbReference type="FunFam" id="3.40.50.720:FF:000094">
    <property type="entry name" value="Bifunctional protein FolD"/>
    <property type="match status" value="1"/>
</dbReference>
<dbReference type="NCBIfam" id="NF010783">
    <property type="entry name" value="PRK14186.1"/>
    <property type="match status" value="1"/>
</dbReference>
<feature type="domain" description="Tetrahydrofolate dehydrogenase/cyclohydrolase NAD(P)-binding" evidence="14">
    <location>
        <begin position="139"/>
        <end position="283"/>
    </location>
</feature>
<accession>A0A7C0U3I9</accession>
<dbReference type="EC" id="3.5.4.9" evidence="12"/>
<keyword evidence="5 12" id="KW-0658">Purine biosynthesis</keyword>
<dbReference type="Pfam" id="PF02882">
    <property type="entry name" value="THF_DHG_CYH_C"/>
    <property type="match status" value="1"/>
</dbReference>
<evidence type="ECO:0000313" key="15">
    <source>
        <dbReference type="EMBL" id="HDD44673.1"/>
    </source>
</evidence>
<sequence>MAIIISGKEIASKIRQELAEEIESLKIKIKRAPCLAVIWVGEHPASASYIRAKEKACKEIGIEFELYHLSEDTSQEELCELIKQLNHKETVDAFLVQLPLPPSISERAIIETINPEKDADGFHPYNLGRLLIGEPSFIPCTPAGIWELLCRAGIETRGKEVVILGRSNIVGKPLAALLMQKNTGNATVTVCHTATKDLLFHTLRADILIVAIGKPRFIKQNMVKKGTIVIDVGIHRTEKGLCGDVDFEDVSSKVAAITPVPGGVGPMTVAMLLKNTLLAYKKRYGLM</sequence>
<evidence type="ECO:0000259" key="13">
    <source>
        <dbReference type="Pfam" id="PF00763"/>
    </source>
</evidence>
<comment type="catalytic activity">
    <reaction evidence="12">
        <text>(6R)-5,10-methenyltetrahydrofolate + H2O = (6R)-10-formyltetrahydrofolate + H(+)</text>
        <dbReference type="Rhea" id="RHEA:23700"/>
        <dbReference type="ChEBI" id="CHEBI:15377"/>
        <dbReference type="ChEBI" id="CHEBI:15378"/>
        <dbReference type="ChEBI" id="CHEBI:57455"/>
        <dbReference type="ChEBI" id="CHEBI:195366"/>
        <dbReference type="EC" id="3.5.4.9"/>
    </reaction>
</comment>
<proteinExistence type="inferred from homology"/>
<comment type="function">
    <text evidence="12">Catalyzes the oxidation of 5,10-methylenetetrahydrofolate to 5,10-methenyltetrahydrofolate and then the hydrolysis of 5,10-methenyltetrahydrofolate to 10-formyltetrahydrofolate.</text>
</comment>
<evidence type="ECO:0000259" key="14">
    <source>
        <dbReference type="Pfam" id="PF02882"/>
    </source>
</evidence>
<keyword evidence="6 12" id="KW-0378">Hydrolase</keyword>
<evidence type="ECO:0000256" key="8">
    <source>
        <dbReference type="ARBA" id="ARBA00023002"/>
    </source>
</evidence>
<dbReference type="GO" id="GO:0009086">
    <property type="term" value="P:methionine biosynthetic process"/>
    <property type="evidence" value="ECO:0007669"/>
    <property type="project" value="UniProtKB-KW"/>
</dbReference>
<keyword evidence="10 12" id="KW-0486">Methionine biosynthesis</keyword>
<dbReference type="GO" id="GO:0004488">
    <property type="term" value="F:methylenetetrahydrofolate dehydrogenase (NADP+) activity"/>
    <property type="evidence" value="ECO:0007669"/>
    <property type="project" value="UniProtKB-UniRule"/>
</dbReference>
<comment type="catalytic activity">
    <reaction evidence="12">
        <text>(6R)-5,10-methylene-5,6,7,8-tetrahydrofolate + NADP(+) = (6R)-5,10-methenyltetrahydrofolate + NADPH</text>
        <dbReference type="Rhea" id="RHEA:22812"/>
        <dbReference type="ChEBI" id="CHEBI:15636"/>
        <dbReference type="ChEBI" id="CHEBI:57455"/>
        <dbReference type="ChEBI" id="CHEBI:57783"/>
        <dbReference type="ChEBI" id="CHEBI:58349"/>
        <dbReference type="EC" id="1.5.1.5"/>
    </reaction>
</comment>
<dbReference type="InterPro" id="IPR036291">
    <property type="entry name" value="NAD(P)-bd_dom_sf"/>
</dbReference>
<evidence type="ECO:0000256" key="9">
    <source>
        <dbReference type="ARBA" id="ARBA00023102"/>
    </source>
</evidence>
<dbReference type="InterPro" id="IPR020631">
    <property type="entry name" value="THF_DH/CycHdrlase_NAD-bd_dom"/>
</dbReference>
<comment type="caution">
    <text evidence="15">The sequence shown here is derived from an EMBL/GenBank/DDBJ whole genome shotgun (WGS) entry which is preliminary data.</text>
</comment>
<keyword evidence="11 12" id="KW-0511">Multifunctional enzyme</keyword>
<evidence type="ECO:0000256" key="4">
    <source>
        <dbReference type="ARBA" id="ARBA00022605"/>
    </source>
</evidence>
<dbReference type="EC" id="1.5.1.5" evidence="12"/>
<dbReference type="InterPro" id="IPR000672">
    <property type="entry name" value="THF_DH/CycHdrlase"/>
</dbReference>
<dbReference type="GO" id="GO:0035999">
    <property type="term" value="P:tetrahydrofolate interconversion"/>
    <property type="evidence" value="ECO:0007669"/>
    <property type="project" value="UniProtKB-UniRule"/>
</dbReference>
<dbReference type="EMBL" id="DRBS01000277">
    <property type="protein sequence ID" value="HDD44673.1"/>
    <property type="molecule type" value="Genomic_DNA"/>
</dbReference>
<dbReference type="SUPFAM" id="SSF51735">
    <property type="entry name" value="NAD(P)-binding Rossmann-fold domains"/>
    <property type="match status" value="1"/>
</dbReference>
<organism evidence="15">
    <name type="scientific">Desulfofervidus auxilii</name>
    <dbReference type="NCBI Taxonomy" id="1621989"/>
    <lineage>
        <taxon>Bacteria</taxon>
        <taxon>Pseudomonadati</taxon>
        <taxon>Thermodesulfobacteriota</taxon>
        <taxon>Candidatus Desulfofervidia</taxon>
        <taxon>Candidatus Desulfofervidales</taxon>
        <taxon>Candidatus Desulfofervidaceae</taxon>
        <taxon>Candidatus Desulfofervidus</taxon>
    </lineage>
</organism>
<dbReference type="Gene3D" id="3.40.50.10860">
    <property type="entry name" value="Leucine Dehydrogenase, chain A, domain 1"/>
    <property type="match status" value="1"/>
</dbReference>
<dbReference type="AlphaFoldDB" id="A0A7C0U3I9"/>
<dbReference type="UniPathway" id="UPA00193"/>
<comment type="pathway">
    <text evidence="1 12">One-carbon metabolism; tetrahydrofolate interconversion.</text>
</comment>
<evidence type="ECO:0000256" key="12">
    <source>
        <dbReference type="HAMAP-Rule" id="MF_01576"/>
    </source>
</evidence>
<evidence type="ECO:0000256" key="2">
    <source>
        <dbReference type="ARBA" id="ARBA00011738"/>
    </source>
</evidence>
<keyword evidence="3 12" id="KW-0554">One-carbon metabolism</keyword>
<keyword evidence="8 12" id="KW-0560">Oxidoreductase</keyword>
<dbReference type="GO" id="GO:0005829">
    <property type="term" value="C:cytosol"/>
    <property type="evidence" value="ECO:0007669"/>
    <property type="project" value="TreeGrafter"/>
</dbReference>
<feature type="binding site" evidence="12">
    <location>
        <position position="234"/>
    </location>
    <ligand>
        <name>NADP(+)</name>
        <dbReference type="ChEBI" id="CHEBI:58349"/>
    </ligand>
</feature>
<name>A0A7C0U3I9_DESA2</name>
<dbReference type="CDD" id="cd01080">
    <property type="entry name" value="NAD_bind_m-THF_DH_Cyclohyd"/>
    <property type="match status" value="1"/>
</dbReference>
<evidence type="ECO:0000256" key="5">
    <source>
        <dbReference type="ARBA" id="ARBA00022755"/>
    </source>
</evidence>
<dbReference type="GO" id="GO:0006164">
    <property type="term" value="P:purine nucleotide biosynthetic process"/>
    <property type="evidence" value="ECO:0007669"/>
    <property type="project" value="UniProtKB-KW"/>
</dbReference>
<evidence type="ECO:0000256" key="7">
    <source>
        <dbReference type="ARBA" id="ARBA00022857"/>
    </source>
</evidence>
<dbReference type="Gene3D" id="3.40.50.720">
    <property type="entry name" value="NAD(P)-binding Rossmann-like Domain"/>
    <property type="match status" value="1"/>
</dbReference>
<dbReference type="PRINTS" id="PR00085">
    <property type="entry name" value="THFDHDRGNASE"/>
</dbReference>
<reference evidence="15" key="1">
    <citation type="journal article" date="2020" name="mSystems">
        <title>Genome- and Community-Level Interaction Insights into Carbon Utilization and Element Cycling Functions of Hydrothermarchaeota in Hydrothermal Sediment.</title>
        <authorList>
            <person name="Zhou Z."/>
            <person name="Liu Y."/>
            <person name="Xu W."/>
            <person name="Pan J."/>
            <person name="Luo Z.H."/>
            <person name="Li M."/>
        </authorList>
    </citation>
    <scope>NUCLEOTIDE SEQUENCE [LARGE SCALE GENOMIC DNA]</scope>
    <source>
        <strain evidence="15">HyVt-233</strain>
    </source>
</reference>
<dbReference type="PANTHER" id="PTHR48099:SF5">
    <property type="entry name" value="C-1-TETRAHYDROFOLATE SYNTHASE, CYTOPLASMIC"/>
    <property type="match status" value="1"/>
</dbReference>
<dbReference type="GO" id="GO:0000105">
    <property type="term" value="P:L-histidine biosynthetic process"/>
    <property type="evidence" value="ECO:0007669"/>
    <property type="project" value="UniProtKB-KW"/>
</dbReference>
<evidence type="ECO:0000256" key="6">
    <source>
        <dbReference type="ARBA" id="ARBA00022801"/>
    </source>
</evidence>
<dbReference type="HAMAP" id="MF_01576">
    <property type="entry name" value="THF_DHG_CYH"/>
    <property type="match status" value="1"/>
</dbReference>
<comment type="caution">
    <text evidence="12">Lacks conserved residue(s) required for the propagation of feature annotation.</text>
</comment>
<comment type="subunit">
    <text evidence="2 12">Homodimer.</text>
</comment>
<keyword evidence="7 12" id="KW-0521">NADP</keyword>
<dbReference type="FunFam" id="3.40.50.10860:FF:000005">
    <property type="entry name" value="C-1-tetrahydrofolate synthase, cytoplasmic, putative"/>
    <property type="match status" value="1"/>
</dbReference>
<comment type="similarity">
    <text evidence="12">Belongs to the tetrahydrofolate dehydrogenase/cyclohydrolase family.</text>
</comment>
<dbReference type="InterPro" id="IPR046346">
    <property type="entry name" value="Aminoacid_DH-like_N_sf"/>
</dbReference>
<dbReference type="SUPFAM" id="SSF53223">
    <property type="entry name" value="Aminoacid dehydrogenase-like, N-terminal domain"/>
    <property type="match status" value="1"/>
</dbReference>
<gene>
    <name evidence="12 15" type="primary">folD</name>
    <name evidence="15" type="ORF">ENG63_07430</name>
</gene>
<keyword evidence="9 12" id="KW-0368">Histidine biosynthesis</keyword>
<dbReference type="PANTHER" id="PTHR48099">
    <property type="entry name" value="C-1-TETRAHYDROFOLATE SYNTHASE, CYTOPLASMIC-RELATED"/>
    <property type="match status" value="1"/>
</dbReference>
<evidence type="ECO:0000256" key="11">
    <source>
        <dbReference type="ARBA" id="ARBA00023268"/>
    </source>
</evidence>
<feature type="domain" description="Tetrahydrofolate dehydrogenase/cyclohydrolase catalytic" evidence="13">
    <location>
        <begin position="5"/>
        <end position="120"/>
    </location>
</feature>
<evidence type="ECO:0000256" key="3">
    <source>
        <dbReference type="ARBA" id="ARBA00022563"/>
    </source>
</evidence>
<dbReference type="InterPro" id="IPR020630">
    <property type="entry name" value="THF_DH/CycHdrlase_cat_dom"/>
</dbReference>